<evidence type="ECO:0000313" key="3">
    <source>
        <dbReference type="Proteomes" id="UP000261284"/>
    </source>
</evidence>
<keyword evidence="1" id="KW-1133">Transmembrane helix</keyword>
<accession>A0A3E1NEY9</accession>
<organism evidence="2 3">
    <name type="scientific">Deminuibacter soli</name>
    <dbReference type="NCBI Taxonomy" id="2291815"/>
    <lineage>
        <taxon>Bacteria</taxon>
        <taxon>Pseudomonadati</taxon>
        <taxon>Bacteroidota</taxon>
        <taxon>Chitinophagia</taxon>
        <taxon>Chitinophagales</taxon>
        <taxon>Chitinophagaceae</taxon>
        <taxon>Deminuibacter</taxon>
    </lineage>
</organism>
<keyword evidence="3" id="KW-1185">Reference proteome</keyword>
<name>A0A3E1NEY9_9BACT</name>
<dbReference type="RefSeq" id="WP_116848985.1">
    <property type="nucleotide sequence ID" value="NZ_QTJU01000009.1"/>
</dbReference>
<keyword evidence="1" id="KW-0812">Transmembrane</keyword>
<evidence type="ECO:0000313" key="2">
    <source>
        <dbReference type="EMBL" id="RFM26432.1"/>
    </source>
</evidence>
<gene>
    <name evidence="2" type="ORF">DXN05_19575</name>
</gene>
<evidence type="ECO:0000256" key="1">
    <source>
        <dbReference type="SAM" id="Phobius"/>
    </source>
</evidence>
<protein>
    <submittedName>
        <fullName evidence="2">Uncharacterized protein</fullName>
    </submittedName>
</protein>
<feature type="transmembrane region" description="Helical" evidence="1">
    <location>
        <begin position="6"/>
        <end position="27"/>
    </location>
</feature>
<dbReference type="OrthoDB" id="268656at2"/>
<dbReference type="EMBL" id="QTJU01000009">
    <property type="protein sequence ID" value="RFM26432.1"/>
    <property type="molecule type" value="Genomic_DNA"/>
</dbReference>
<dbReference type="Proteomes" id="UP000261284">
    <property type="component" value="Unassembled WGS sequence"/>
</dbReference>
<reference evidence="2 3" key="1">
    <citation type="submission" date="2018-08" db="EMBL/GenBank/DDBJ databases">
        <title>Chitinophagaceae sp. K23C18032701, a novel bacterium isolated from forest soil.</title>
        <authorList>
            <person name="Wang C."/>
        </authorList>
    </citation>
    <scope>NUCLEOTIDE SEQUENCE [LARGE SCALE GENOMIC DNA]</scope>
    <source>
        <strain evidence="2 3">K23C18032701</strain>
    </source>
</reference>
<proteinExistence type="predicted"/>
<keyword evidence="1" id="KW-0472">Membrane</keyword>
<dbReference type="AlphaFoldDB" id="A0A3E1NEY9"/>
<sequence>MQPFLHSVITILTNLFIVLMLFWMIFWDRELSHPVRKWWIPKVLPYFFWLGLCHEWKMFSPDPYKQNWWPKIKLTLADGNFFIWEPTPSEQLNAWEKLRYKKYHKLYLEISRYKGAVNIKLDFILYLLRRYNLEGTCVKAEIYQVHQPIPPMDNSEQTPVKTYQSLVYTYQPVKS</sequence>
<comment type="caution">
    <text evidence="2">The sequence shown here is derived from an EMBL/GenBank/DDBJ whole genome shotgun (WGS) entry which is preliminary data.</text>
</comment>